<evidence type="ECO:0000256" key="4">
    <source>
        <dbReference type="ARBA" id="ARBA00022722"/>
    </source>
</evidence>
<dbReference type="PANTHER" id="PTHR33064">
    <property type="entry name" value="POL PROTEIN"/>
    <property type="match status" value="1"/>
</dbReference>
<gene>
    <name evidence="10" type="ORF">LITE_LOCUS31722</name>
</gene>
<evidence type="ECO:0000256" key="2">
    <source>
        <dbReference type="ARBA" id="ARBA00022679"/>
    </source>
</evidence>
<dbReference type="InterPro" id="IPR051320">
    <property type="entry name" value="Viral_Replic_Matur_Polypro"/>
</dbReference>
<protein>
    <recommendedName>
        <fullName evidence="9">Reverse transcriptase RNase H-like domain-containing protein</fullName>
    </recommendedName>
</protein>
<keyword evidence="6" id="KW-0255">Endonuclease</keyword>
<dbReference type="GO" id="GO:0004190">
    <property type="term" value="F:aspartic-type endopeptidase activity"/>
    <property type="evidence" value="ECO:0007669"/>
    <property type="project" value="UniProtKB-KW"/>
</dbReference>
<dbReference type="Proteomes" id="UP001154282">
    <property type="component" value="Unassembled WGS sequence"/>
</dbReference>
<dbReference type="InterPro" id="IPR043502">
    <property type="entry name" value="DNA/RNA_pol_sf"/>
</dbReference>
<dbReference type="GO" id="GO:0006508">
    <property type="term" value="P:proteolysis"/>
    <property type="evidence" value="ECO:0007669"/>
    <property type="project" value="UniProtKB-KW"/>
</dbReference>
<dbReference type="PANTHER" id="PTHR33064:SF37">
    <property type="entry name" value="RIBONUCLEASE H"/>
    <property type="match status" value="1"/>
</dbReference>
<keyword evidence="7" id="KW-0378">Hydrolase</keyword>
<feature type="domain" description="Reverse transcriptase RNase H-like" evidence="9">
    <location>
        <begin position="27"/>
        <end position="127"/>
    </location>
</feature>
<evidence type="ECO:0000313" key="11">
    <source>
        <dbReference type="Proteomes" id="UP001154282"/>
    </source>
</evidence>
<comment type="caution">
    <text evidence="10">The sequence shown here is derived from an EMBL/GenBank/DDBJ whole genome shotgun (WGS) entry which is preliminary data.</text>
</comment>
<evidence type="ECO:0000313" key="10">
    <source>
        <dbReference type="EMBL" id="CAI0453758.1"/>
    </source>
</evidence>
<proteinExistence type="predicted"/>
<dbReference type="CDD" id="cd09274">
    <property type="entry name" value="RNase_HI_RT_Ty3"/>
    <property type="match status" value="1"/>
</dbReference>
<dbReference type="AlphaFoldDB" id="A0AAV0N5M2"/>
<evidence type="ECO:0000256" key="6">
    <source>
        <dbReference type="ARBA" id="ARBA00022759"/>
    </source>
</evidence>
<evidence type="ECO:0000256" key="8">
    <source>
        <dbReference type="ARBA" id="ARBA00022918"/>
    </source>
</evidence>
<evidence type="ECO:0000256" key="7">
    <source>
        <dbReference type="ARBA" id="ARBA00022801"/>
    </source>
</evidence>
<dbReference type="InterPro" id="IPR041373">
    <property type="entry name" value="RT_RNaseH"/>
</dbReference>
<keyword evidence="3" id="KW-0548">Nucleotidyltransferase</keyword>
<accession>A0AAV0N5M2</accession>
<keyword evidence="8" id="KW-0695">RNA-directed DNA polymerase</keyword>
<dbReference type="Pfam" id="PF17917">
    <property type="entry name" value="RT_RNaseH"/>
    <property type="match status" value="1"/>
</dbReference>
<reference evidence="10" key="1">
    <citation type="submission" date="2022-08" db="EMBL/GenBank/DDBJ databases">
        <authorList>
            <person name="Gutierrez-Valencia J."/>
        </authorList>
    </citation>
    <scope>NUCLEOTIDE SEQUENCE</scope>
</reference>
<dbReference type="GO" id="GO:0003964">
    <property type="term" value="F:RNA-directed DNA polymerase activity"/>
    <property type="evidence" value="ECO:0007669"/>
    <property type="project" value="UniProtKB-KW"/>
</dbReference>
<keyword evidence="11" id="KW-1185">Reference proteome</keyword>
<keyword evidence="5" id="KW-0064">Aspartyl protease</keyword>
<evidence type="ECO:0000256" key="1">
    <source>
        <dbReference type="ARBA" id="ARBA00022670"/>
    </source>
</evidence>
<evidence type="ECO:0000256" key="3">
    <source>
        <dbReference type="ARBA" id="ARBA00022695"/>
    </source>
</evidence>
<dbReference type="GO" id="GO:0004519">
    <property type="term" value="F:endonuclease activity"/>
    <property type="evidence" value="ECO:0007669"/>
    <property type="project" value="UniProtKB-KW"/>
</dbReference>
<keyword evidence="4" id="KW-0540">Nuclease</keyword>
<dbReference type="EMBL" id="CAMGYJ010000008">
    <property type="protein sequence ID" value="CAI0453758.1"/>
    <property type="molecule type" value="Genomic_DNA"/>
</dbReference>
<keyword evidence="1" id="KW-0645">Protease</keyword>
<dbReference type="SUPFAM" id="SSF56672">
    <property type="entry name" value="DNA/RNA polymerases"/>
    <property type="match status" value="1"/>
</dbReference>
<evidence type="ECO:0000256" key="5">
    <source>
        <dbReference type="ARBA" id="ARBA00022750"/>
    </source>
</evidence>
<sequence length="155" mass="17852">MLIKLLNILRQVQSLPCLHISDPFLSKIVETDASDLGYGGILKQIQNDKELLVRFASKHWNPTIINYSTSKKEMLAIVLCISKFQHDLRNQNFLLRIDCQSAKYILEKDVQNLASKQIFARWQAILSIFYFDIQFINGSSNSLPDFLTREFLQGG</sequence>
<evidence type="ECO:0000259" key="9">
    <source>
        <dbReference type="Pfam" id="PF17917"/>
    </source>
</evidence>
<name>A0AAV0N5M2_9ROSI</name>
<organism evidence="10 11">
    <name type="scientific">Linum tenue</name>
    <dbReference type="NCBI Taxonomy" id="586396"/>
    <lineage>
        <taxon>Eukaryota</taxon>
        <taxon>Viridiplantae</taxon>
        <taxon>Streptophyta</taxon>
        <taxon>Embryophyta</taxon>
        <taxon>Tracheophyta</taxon>
        <taxon>Spermatophyta</taxon>
        <taxon>Magnoliopsida</taxon>
        <taxon>eudicotyledons</taxon>
        <taxon>Gunneridae</taxon>
        <taxon>Pentapetalae</taxon>
        <taxon>rosids</taxon>
        <taxon>fabids</taxon>
        <taxon>Malpighiales</taxon>
        <taxon>Linaceae</taxon>
        <taxon>Linum</taxon>
    </lineage>
</organism>
<keyword evidence="2" id="KW-0808">Transferase</keyword>